<evidence type="ECO:0000313" key="2">
    <source>
        <dbReference type="EMBL" id="RKQ90784.1"/>
    </source>
</evidence>
<name>A0A660LCL3_9ACTN</name>
<protein>
    <submittedName>
        <fullName evidence="2">Branched-subunit amino acid transport protein AzlD</fullName>
    </submittedName>
</protein>
<proteinExistence type="predicted"/>
<feature type="transmembrane region" description="Helical" evidence="1">
    <location>
        <begin position="68"/>
        <end position="96"/>
    </location>
</feature>
<keyword evidence="1" id="KW-0812">Transmembrane</keyword>
<dbReference type="Proteomes" id="UP000278962">
    <property type="component" value="Unassembled WGS sequence"/>
</dbReference>
<dbReference type="RefSeq" id="WP_121247836.1">
    <property type="nucleotide sequence ID" value="NZ_RBIL01000001.1"/>
</dbReference>
<dbReference type="Pfam" id="PF05437">
    <property type="entry name" value="AzlD"/>
    <property type="match status" value="1"/>
</dbReference>
<dbReference type="EMBL" id="RBIL01000001">
    <property type="protein sequence ID" value="RKQ90784.1"/>
    <property type="molecule type" value="Genomic_DNA"/>
</dbReference>
<gene>
    <name evidence="2" type="ORF">C8N24_0597</name>
</gene>
<evidence type="ECO:0000313" key="3">
    <source>
        <dbReference type="Proteomes" id="UP000278962"/>
    </source>
</evidence>
<sequence>MTTVWITIAALAVGTFAAKATGTLVLGTRELPQRALQVTALLAPALLAGLVIYETFGTDDGLAVDARAAGLAAAILAMLAKAPMIVVMLVAAAVAAGVRAFS</sequence>
<keyword evidence="1" id="KW-1133">Transmembrane helix</keyword>
<evidence type="ECO:0000256" key="1">
    <source>
        <dbReference type="SAM" id="Phobius"/>
    </source>
</evidence>
<comment type="caution">
    <text evidence="2">The sequence shown here is derived from an EMBL/GenBank/DDBJ whole genome shotgun (WGS) entry which is preliminary data.</text>
</comment>
<accession>A0A660LCL3</accession>
<keyword evidence="1" id="KW-0472">Membrane</keyword>
<dbReference type="InterPro" id="IPR008407">
    <property type="entry name" value="Brnchd-chn_aa_trnsp_AzlD"/>
</dbReference>
<reference evidence="2 3" key="1">
    <citation type="submission" date="2018-10" db="EMBL/GenBank/DDBJ databases">
        <title>Genomic Encyclopedia of Archaeal and Bacterial Type Strains, Phase II (KMG-II): from individual species to whole genera.</title>
        <authorList>
            <person name="Goeker M."/>
        </authorList>
    </citation>
    <scope>NUCLEOTIDE SEQUENCE [LARGE SCALE GENOMIC DNA]</scope>
    <source>
        <strain evidence="2 3">DSM 14954</strain>
    </source>
</reference>
<organism evidence="2 3">
    <name type="scientific">Solirubrobacter pauli</name>
    <dbReference type="NCBI Taxonomy" id="166793"/>
    <lineage>
        <taxon>Bacteria</taxon>
        <taxon>Bacillati</taxon>
        <taxon>Actinomycetota</taxon>
        <taxon>Thermoleophilia</taxon>
        <taxon>Solirubrobacterales</taxon>
        <taxon>Solirubrobacteraceae</taxon>
        <taxon>Solirubrobacter</taxon>
    </lineage>
</organism>
<feature type="transmembrane region" description="Helical" evidence="1">
    <location>
        <begin position="36"/>
        <end position="56"/>
    </location>
</feature>
<keyword evidence="3" id="KW-1185">Reference proteome</keyword>
<dbReference type="AlphaFoldDB" id="A0A660LCL3"/>